<gene>
    <name evidence="5" type="ORF">DS843_30110</name>
</gene>
<reference evidence="5 6" key="1">
    <citation type="submission" date="2018-07" db="EMBL/GenBank/DDBJ databases">
        <title>Genome sequence of Azospirillum sp. ATCC 49961.</title>
        <authorList>
            <person name="Sant'Anna F.H."/>
            <person name="Baldani J.I."/>
            <person name="Zilli J.E."/>
            <person name="Reis V.M."/>
            <person name="Hartmann A."/>
            <person name="Cruz L."/>
            <person name="de Souza E.M."/>
            <person name="de Oliveira Pedrosa F."/>
            <person name="Passaglia L.M.P."/>
        </authorList>
    </citation>
    <scope>NUCLEOTIDE SEQUENCE [LARGE SCALE GENOMIC DNA]</scope>
    <source>
        <strain evidence="5 6">ATCC 49961</strain>
    </source>
</reference>
<dbReference type="InterPro" id="IPR006016">
    <property type="entry name" value="UspA"/>
</dbReference>
<evidence type="ECO:0000259" key="4">
    <source>
        <dbReference type="Pfam" id="PF00582"/>
    </source>
</evidence>
<dbReference type="Gene3D" id="3.40.50.620">
    <property type="entry name" value="HUPs"/>
    <property type="match status" value="2"/>
</dbReference>
<proteinExistence type="inferred from homology"/>
<keyword evidence="6" id="KW-1185">Reference proteome</keyword>
<evidence type="ECO:0000313" key="6">
    <source>
        <dbReference type="Proteomes" id="UP000480854"/>
    </source>
</evidence>
<feature type="domain" description="UspA" evidence="4">
    <location>
        <begin position="144"/>
        <end position="273"/>
    </location>
</feature>
<dbReference type="RefSeq" id="WP_149472511.1">
    <property type="nucleotide sequence ID" value="NZ_QOKW01000054.1"/>
</dbReference>
<evidence type="ECO:0000256" key="2">
    <source>
        <dbReference type="ARBA" id="ARBA00022741"/>
    </source>
</evidence>
<dbReference type="InterPro" id="IPR014729">
    <property type="entry name" value="Rossmann-like_a/b/a_fold"/>
</dbReference>
<dbReference type="PANTHER" id="PTHR46268:SF27">
    <property type="entry name" value="UNIVERSAL STRESS PROTEIN RV2623"/>
    <property type="match status" value="1"/>
</dbReference>
<dbReference type="SUPFAM" id="SSF52402">
    <property type="entry name" value="Adenine nucleotide alpha hydrolases-like"/>
    <property type="match status" value="2"/>
</dbReference>
<dbReference type="CDD" id="cd00293">
    <property type="entry name" value="USP-like"/>
    <property type="match status" value="2"/>
</dbReference>
<dbReference type="GO" id="GO:0005524">
    <property type="term" value="F:ATP binding"/>
    <property type="evidence" value="ECO:0007669"/>
    <property type="project" value="UniProtKB-KW"/>
</dbReference>
<comment type="similarity">
    <text evidence="1">Belongs to the universal stress protein A family.</text>
</comment>
<evidence type="ECO:0000313" key="5">
    <source>
        <dbReference type="EMBL" id="KAA0675755.1"/>
    </source>
</evidence>
<protein>
    <recommendedName>
        <fullName evidence="4">UspA domain-containing protein</fullName>
    </recommendedName>
</protein>
<dbReference type="AlphaFoldDB" id="A0A9W7KN16"/>
<keyword evidence="2" id="KW-0547">Nucleotide-binding</keyword>
<keyword evidence="3" id="KW-0067">ATP-binding</keyword>
<dbReference type="Pfam" id="PF00582">
    <property type="entry name" value="Usp"/>
    <property type="match status" value="2"/>
</dbReference>
<dbReference type="EMBL" id="QOKW01000054">
    <property type="protein sequence ID" value="KAA0675755.1"/>
    <property type="molecule type" value="Genomic_DNA"/>
</dbReference>
<evidence type="ECO:0000256" key="3">
    <source>
        <dbReference type="ARBA" id="ARBA00022840"/>
    </source>
</evidence>
<name>A0A9W7KN16_9PROT</name>
<dbReference type="InterPro" id="IPR006015">
    <property type="entry name" value="Universal_stress_UspA"/>
</dbReference>
<dbReference type="OrthoDB" id="5564966at2"/>
<feature type="domain" description="UspA" evidence="4">
    <location>
        <begin position="1"/>
        <end position="132"/>
    </location>
</feature>
<sequence>MKHLLVASDLSHRSEMAIAQAFFLARRFNASLTVLHIVDDELPATVFNATRSQAESNLRATVEGMIGAETMRISVRVIGGLDFQSILDVTEEEDASLIILGAHRRSLLKDVLTGTTVERVIRNASTPVLVVKRPTCGSYVCTLAAVELVEEAASVFRYAHLMADGQSLYAVHVLNDLVTLQMKAAGCGTAAVEDHQARICQRCESALRGVARRAKVPLEGWLPVVHWGSDPASEILVAAETFGAELGVVGTRTRDKGLIERGLFGSIAERLLLAAFMHQGDSQPVR</sequence>
<evidence type="ECO:0000256" key="1">
    <source>
        <dbReference type="ARBA" id="ARBA00008791"/>
    </source>
</evidence>
<dbReference type="PANTHER" id="PTHR46268">
    <property type="entry name" value="STRESS RESPONSE PROTEIN NHAX"/>
    <property type="match status" value="1"/>
</dbReference>
<accession>A0A9W7KN16</accession>
<dbReference type="Proteomes" id="UP000480854">
    <property type="component" value="Unassembled WGS sequence"/>
</dbReference>
<dbReference type="PRINTS" id="PR01438">
    <property type="entry name" value="UNVRSLSTRESS"/>
</dbReference>
<organism evidence="5 6">
    <name type="scientific">Roseomonas genomospecies 6</name>
    <dbReference type="NCBI Taxonomy" id="214106"/>
    <lineage>
        <taxon>Bacteria</taxon>
        <taxon>Pseudomonadati</taxon>
        <taxon>Pseudomonadota</taxon>
        <taxon>Alphaproteobacteria</taxon>
        <taxon>Acetobacterales</taxon>
        <taxon>Roseomonadaceae</taxon>
        <taxon>Roseomonas</taxon>
    </lineage>
</organism>
<comment type="caution">
    <text evidence="5">The sequence shown here is derived from an EMBL/GenBank/DDBJ whole genome shotgun (WGS) entry which is preliminary data.</text>
</comment>